<dbReference type="InterPro" id="IPR020084">
    <property type="entry name" value="NUDIX_hydrolase_CS"/>
</dbReference>
<evidence type="ECO:0000259" key="19">
    <source>
        <dbReference type="PROSITE" id="PS51462"/>
    </source>
</evidence>
<keyword evidence="20" id="KW-1185">Reference proteome</keyword>
<evidence type="ECO:0000256" key="13">
    <source>
        <dbReference type="ARBA" id="ARBA00066482"/>
    </source>
</evidence>
<comment type="similarity">
    <text evidence="3 18">Belongs to the Nudix hydrolase family.</text>
</comment>
<dbReference type="Gene3D" id="3.90.79.10">
    <property type="entry name" value="Nucleoside Triphosphate Pyrophosphohydrolase"/>
    <property type="match status" value="1"/>
</dbReference>
<dbReference type="EC" id="3.6.1.58" evidence="13"/>
<evidence type="ECO:0000256" key="9">
    <source>
        <dbReference type="ARBA" id="ARBA00050338"/>
    </source>
</evidence>
<reference evidence="21" key="1">
    <citation type="submission" date="2025-08" db="UniProtKB">
        <authorList>
            <consortium name="RefSeq"/>
        </authorList>
    </citation>
    <scope>IDENTIFICATION</scope>
    <source>
        <tissue evidence="21">Spleen</tissue>
    </source>
</reference>
<keyword evidence="7" id="KW-0464">Manganese</keyword>
<keyword evidence="6" id="KW-0460">Magnesium</keyword>
<comment type="catalytic activity">
    <reaction evidence="8">
        <text>8-oxo-dGDP + H2O = 8-oxo-dGMP + phosphate + H(+)</text>
        <dbReference type="Rhea" id="RHEA:32063"/>
        <dbReference type="ChEBI" id="CHEBI:15377"/>
        <dbReference type="ChEBI" id="CHEBI:15378"/>
        <dbReference type="ChEBI" id="CHEBI:43474"/>
        <dbReference type="ChEBI" id="CHEBI:63224"/>
        <dbReference type="ChEBI" id="CHEBI:63715"/>
        <dbReference type="EC" id="3.6.1.58"/>
    </reaction>
    <physiologicalReaction direction="left-to-right" evidence="8">
        <dbReference type="Rhea" id="RHEA:32064"/>
    </physiologicalReaction>
</comment>
<dbReference type="GO" id="GO:0044715">
    <property type="term" value="F:8-oxo-dGDP phosphatase activity"/>
    <property type="evidence" value="ECO:0007669"/>
    <property type="project" value="TreeGrafter"/>
</dbReference>
<evidence type="ECO:0000256" key="14">
    <source>
        <dbReference type="ARBA" id="ARBA00071481"/>
    </source>
</evidence>
<evidence type="ECO:0000256" key="8">
    <source>
        <dbReference type="ARBA" id="ARBA00050269"/>
    </source>
</evidence>
<evidence type="ECO:0000256" key="18">
    <source>
        <dbReference type="RuleBase" id="RU003476"/>
    </source>
</evidence>
<dbReference type="InParanoid" id="A0A6P5JJQ1"/>
<dbReference type="PRINTS" id="PR00502">
    <property type="entry name" value="NUDIXFAMILY"/>
</dbReference>
<protein>
    <recommendedName>
        <fullName evidence="14">8-oxo-dGDP phosphatase NUDT18</fullName>
        <ecNumber evidence="13">3.6.1.58</ecNumber>
    </recommendedName>
    <alternativeName>
        <fullName evidence="17">2-hydroxy-dADP phosphatase</fullName>
    </alternativeName>
    <alternativeName>
        <fullName evidence="15">7,8-dihydro-8-oxoguanine phosphatase</fullName>
    </alternativeName>
    <alternativeName>
        <fullName evidence="16">Nucleoside diphosphate-linked moiety X motif 18</fullName>
    </alternativeName>
</protein>
<comment type="cofactor">
    <cofactor evidence="1">
        <name>Mn(2+)</name>
        <dbReference type="ChEBI" id="CHEBI:29035"/>
    </cofactor>
</comment>
<dbReference type="PANTHER" id="PTHR22769">
    <property type="entry name" value="MUTT/NUDIX HYDROLASE"/>
    <property type="match status" value="1"/>
</dbReference>
<dbReference type="PROSITE" id="PS00893">
    <property type="entry name" value="NUDIX_BOX"/>
    <property type="match status" value="1"/>
</dbReference>
<dbReference type="GO" id="GO:0044716">
    <property type="term" value="F:8-oxo-GDP phosphatase activity"/>
    <property type="evidence" value="ECO:0007669"/>
    <property type="project" value="TreeGrafter"/>
</dbReference>
<dbReference type="AlphaFoldDB" id="A0A6P5JJQ1"/>
<sequence>MSKSKGQPGYREEHPNCRRGKELRMLSLDKGLKVSPAPVQLRKNVSYIVLAVFFNDQDEVLMIQEAKRECYGSWYLPAGRMEPGETILEALRREVKEEAGLECEPLTLLAVEERGPRWIRLAFLARSTGGILKTSEEADKESLQACWYPHASLPTPLRSHDILPLIKLGSHYYQQARHPPTLPQELPCKLICQRLIAAFTSAKNIWVLAGKEGSLHLPITACGLTPSEQNSSIVVSVFRLLQQCLTLSQLTVKTQGVLGLQHLGKNQADGICLNVLVTVAYKNPGVLNKPPEIQGINFCWWQVEEEDVQSHLLKRLQEVSVVPIHS</sequence>
<dbReference type="CDD" id="cd04671">
    <property type="entry name" value="NUDIX_8DGDPP_Nudt18"/>
    <property type="match status" value="1"/>
</dbReference>
<dbReference type="GO" id="GO:0046872">
    <property type="term" value="F:metal ion binding"/>
    <property type="evidence" value="ECO:0007669"/>
    <property type="project" value="UniProtKB-KW"/>
</dbReference>
<evidence type="ECO:0000256" key="6">
    <source>
        <dbReference type="ARBA" id="ARBA00022842"/>
    </source>
</evidence>
<name>A0A6P5JJQ1_PHACI</name>
<dbReference type="CTD" id="79873"/>
<dbReference type="GeneID" id="110200406"/>
<evidence type="ECO:0000256" key="2">
    <source>
        <dbReference type="ARBA" id="ARBA00001946"/>
    </source>
</evidence>
<evidence type="ECO:0000313" key="20">
    <source>
        <dbReference type="Proteomes" id="UP000515140"/>
    </source>
</evidence>
<dbReference type="InterPro" id="IPR020476">
    <property type="entry name" value="Nudix_hydrolase"/>
</dbReference>
<evidence type="ECO:0000256" key="10">
    <source>
        <dbReference type="ARBA" id="ARBA00051185"/>
    </source>
</evidence>
<feature type="domain" description="Nudix hydrolase" evidence="19">
    <location>
        <begin position="40"/>
        <end position="170"/>
    </location>
</feature>
<evidence type="ECO:0000256" key="12">
    <source>
        <dbReference type="ARBA" id="ARBA00056193"/>
    </source>
</evidence>
<comment type="catalytic activity">
    <reaction evidence="9">
        <text>8-oxo-dADP + H2O = 8-oxo-dAMP + phosphate + H(+)</text>
        <dbReference type="Rhea" id="RHEA:35219"/>
        <dbReference type="ChEBI" id="CHEBI:15377"/>
        <dbReference type="ChEBI" id="CHEBI:15378"/>
        <dbReference type="ChEBI" id="CHEBI:43474"/>
        <dbReference type="ChEBI" id="CHEBI:71361"/>
        <dbReference type="ChEBI" id="CHEBI:71362"/>
    </reaction>
    <physiologicalReaction direction="left-to-right" evidence="9">
        <dbReference type="Rhea" id="RHEA:35220"/>
    </physiologicalReaction>
</comment>
<evidence type="ECO:0000256" key="17">
    <source>
        <dbReference type="ARBA" id="ARBA00083158"/>
    </source>
</evidence>
<dbReference type="PANTHER" id="PTHR22769:SF56">
    <property type="entry name" value="8-OXO-DGDP PHOSPHATASE NUDT18"/>
    <property type="match status" value="1"/>
</dbReference>
<dbReference type="InterPro" id="IPR015797">
    <property type="entry name" value="NUDIX_hydrolase-like_dom_sf"/>
</dbReference>
<dbReference type="FunFam" id="3.90.79.10:FF:000080">
    <property type="entry name" value="8-oxo-dGDP phosphatase NUDT18"/>
    <property type="match status" value="1"/>
</dbReference>
<dbReference type="RefSeq" id="XP_020831361.1">
    <property type="nucleotide sequence ID" value="XM_020975702.1"/>
</dbReference>
<keyword evidence="4" id="KW-0479">Metal-binding</keyword>
<evidence type="ECO:0000256" key="3">
    <source>
        <dbReference type="ARBA" id="ARBA00005582"/>
    </source>
</evidence>
<evidence type="ECO:0000256" key="4">
    <source>
        <dbReference type="ARBA" id="ARBA00022723"/>
    </source>
</evidence>
<gene>
    <name evidence="21" type="primary">NUDT18</name>
</gene>
<evidence type="ECO:0000256" key="11">
    <source>
        <dbReference type="ARBA" id="ARBA00052843"/>
    </source>
</evidence>
<evidence type="ECO:0000313" key="21">
    <source>
        <dbReference type="RefSeq" id="XP_020831361.1"/>
    </source>
</evidence>
<dbReference type="Proteomes" id="UP000515140">
    <property type="component" value="Unplaced"/>
</dbReference>
<organism evidence="20 21">
    <name type="scientific">Phascolarctos cinereus</name>
    <name type="common">Koala</name>
    <dbReference type="NCBI Taxonomy" id="38626"/>
    <lineage>
        <taxon>Eukaryota</taxon>
        <taxon>Metazoa</taxon>
        <taxon>Chordata</taxon>
        <taxon>Craniata</taxon>
        <taxon>Vertebrata</taxon>
        <taxon>Euteleostomi</taxon>
        <taxon>Mammalia</taxon>
        <taxon>Metatheria</taxon>
        <taxon>Diprotodontia</taxon>
        <taxon>Phascolarctidae</taxon>
        <taxon>Phascolarctos</taxon>
    </lineage>
</organism>
<evidence type="ECO:0000256" key="16">
    <source>
        <dbReference type="ARBA" id="ARBA00080473"/>
    </source>
</evidence>
<evidence type="ECO:0000256" key="15">
    <source>
        <dbReference type="ARBA" id="ARBA00076305"/>
    </source>
</evidence>
<dbReference type="FunCoup" id="A0A6P5JJQ1">
    <property type="interactions" value="1038"/>
</dbReference>
<comment type="catalytic activity">
    <reaction evidence="11">
        <text>2-oxo-dADP + H2O = 2-oxo-dAMP + phosphate + H(+)</text>
        <dbReference type="Rhea" id="RHEA:35223"/>
        <dbReference type="ChEBI" id="CHEBI:15377"/>
        <dbReference type="ChEBI" id="CHEBI:15378"/>
        <dbReference type="ChEBI" id="CHEBI:43474"/>
        <dbReference type="ChEBI" id="CHEBI:63212"/>
        <dbReference type="ChEBI" id="CHEBI:71363"/>
    </reaction>
    <physiologicalReaction direction="left-to-right" evidence="11">
        <dbReference type="Rhea" id="RHEA:35224"/>
    </physiologicalReaction>
</comment>
<proteinExistence type="inferred from homology"/>
<keyword evidence="5 18" id="KW-0378">Hydrolase</keyword>
<comment type="cofactor">
    <cofactor evidence="2">
        <name>Mg(2+)</name>
        <dbReference type="ChEBI" id="CHEBI:18420"/>
    </cofactor>
</comment>
<dbReference type="Pfam" id="PF00293">
    <property type="entry name" value="NUDIX"/>
    <property type="match status" value="1"/>
</dbReference>
<dbReference type="SUPFAM" id="SSF55811">
    <property type="entry name" value="Nudix"/>
    <property type="match status" value="1"/>
</dbReference>
<evidence type="ECO:0000256" key="5">
    <source>
        <dbReference type="ARBA" id="ARBA00022801"/>
    </source>
</evidence>
<comment type="function">
    <text evidence="12">Mediates the hydrolysis of oxidized nucleoside diphosphate derivatives. Hydrolyzes 8-oxo-7,8-dihydroguanine (8-oxo-Gua)-containing deoxyribo- and ribonucleoside diphosphates to the monophosphates. Hydrolyzes 8-oxo-dGDP and 8-oxo-GDP with the same efficiencies. Also hydrolyzes 8-OH-dADP and 2-OH-dADP. Exhibited no or minimal hydrolysis activity against 8-oxo-dGTP, 8-oxo-GTP, dGTP, GTP, dGDP and GDP. Probably removes oxidized guanine nucleotides from both the DNA and RNA precursor pools.</text>
</comment>
<dbReference type="PROSITE" id="PS51462">
    <property type="entry name" value="NUDIX"/>
    <property type="match status" value="1"/>
</dbReference>
<evidence type="ECO:0000256" key="1">
    <source>
        <dbReference type="ARBA" id="ARBA00001936"/>
    </source>
</evidence>
<evidence type="ECO:0000256" key="7">
    <source>
        <dbReference type="ARBA" id="ARBA00023211"/>
    </source>
</evidence>
<accession>A0A6P5JJQ1</accession>
<dbReference type="InterPro" id="IPR000086">
    <property type="entry name" value="NUDIX_hydrolase_dom"/>
</dbReference>
<dbReference type="InterPro" id="IPR042970">
    <property type="entry name" value="NUDT18_NUDIX"/>
</dbReference>
<comment type="catalytic activity">
    <reaction evidence="10">
        <text>8-oxo-GDP + H2O = 8-oxo-GMP + phosphate + H(+)</text>
        <dbReference type="Rhea" id="RHEA:62356"/>
        <dbReference type="ChEBI" id="CHEBI:15377"/>
        <dbReference type="ChEBI" id="CHEBI:15378"/>
        <dbReference type="ChEBI" id="CHEBI:43474"/>
        <dbReference type="ChEBI" id="CHEBI:143554"/>
        <dbReference type="ChEBI" id="CHEBI:145694"/>
        <dbReference type="EC" id="3.6.1.58"/>
    </reaction>
    <physiologicalReaction direction="left-to-right" evidence="10">
        <dbReference type="Rhea" id="RHEA:62357"/>
    </physiologicalReaction>
</comment>
<dbReference type="KEGG" id="pcw:110200406"/>